<organism evidence="3 4">
    <name type="scientific">Bionectria ochroleuca</name>
    <name type="common">Gliocladium roseum</name>
    <dbReference type="NCBI Taxonomy" id="29856"/>
    <lineage>
        <taxon>Eukaryota</taxon>
        <taxon>Fungi</taxon>
        <taxon>Dikarya</taxon>
        <taxon>Ascomycota</taxon>
        <taxon>Pezizomycotina</taxon>
        <taxon>Sordariomycetes</taxon>
        <taxon>Hypocreomycetidae</taxon>
        <taxon>Hypocreales</taxon>
        <taxon>Bionectriaceae</taxon>
        <taxon>Clonostachys</taxon>
    </lineage>
</organism>
<protein>
    <recommendedName>
        <fullName evidence="5">Mid2 domain-containing protein</fullName>
    </recommendedName>
</protein>
<evidence type="ECO:0000256" key="1">
    <source>
        <dbReference type="SAM" id="MobiDB-lite"/>
    </source>
</evidence>
<evidence type="ECO:0008006" key="5">
    <source>
        <dbReference type="Google" id="ProtNLM"/>
    </source>
</evidence>
<feature type="compositionally biased region" description="Low complexity" evidence="1">
    <location>
        <begin position="171"/>
        <end position="182"/>
    </location>
</feature>
<evidence type="ECO:0000256" key="2">
    <source>
        <dbReference type="SAM" id="Phobius"/>
    </source>
</evidence>
<feature type="transmembrane region" description="Helical" evidence="2">
    <location>
        <begin position="202"/>
        <end position="224"/>
    </location>
</feature>
<gene>
    <name evidence="3" type="ORF">IM811_008820</name>
</gene>
<keyword evidence="2" id="KW-0472">Membrane</keyword>
<feature type="compositionally biased region" description="Polar residues" evidence="1">
    <location>
        <begin position="183"/>
        <end position="193"/>
    </location>
</feature>
<sequence>MSLSLTSTWAAGPVSCFADLGYDGQQVSKMDGTATPVPMGISPNPDCLPPQTGCPVGCTAACATTAGSLLNGRQVSIVTCCPSVDTVSFTCNNDQRGCYTAMTLRNDATGFTTDLGQRERSTEQLVTRAPVTAQEDKALVPGVIVVSVAPTSMAKVVRHELTGAPLREEGSSVSSQHTTASSNTEVTESSEAVGTSISTGTIVGISVGIAIPVALVSIGFFVLYRREQQRRERPRICINNYISNRLSPTELLQLTSQGFHARDDIPYRGSAHSGQPSRPATSADGDR</sequence>
<name>A0A8H7NKR5_BIOOC</name>
<keyword evidence="2" id="KW-1133">Transmembrane helix</keyword>
<feature type="region of interest" description="Disordered" evidence="1">
    <location>
        <begin position="263"/>
        <end position="287"/>
    </location>
</feature>
<evidence type="ECO:0000313" key="4">
    <source>
        <dbReference type="Proteomes" id="UP000616885"/>
    </source>
</evidence>
<proteinExistence type="predicted"/>
<evidence type="ECO:0000313" key="3">
    <source>
        <dbReference type="EMBL" id="KAF9757876.1"/>
    </source>
</evidence>
<feature type="region of interest" description="Disordered" evidence="1">
    <location>
        <begin position="165"/>
        <end position="193"/>
    </location>
</feature>
<keyword evidence="2" id="KW-0812">Transmembrane</keyword>
<dbReference type="EMBL" id="JADCTT010000002">
    <property type="protein sequence ID" value="KAF9757876.1"/>
    <property type="molecule type" value="Genomic_DNA"/>
</dbReference>
<dbReference type="Proteomes" id="UP000616885">
    <property type="component" value="Unassembled WGS sequence"/>
</dbReference>
<comment type="caution">
    <text evidence="3">The sequence shown here is derived from an EMBL/GenBank/DDBJ whole genome shotgun (WGS) entry which is preliminary data.</text>
</comment>
<accession>A0A8H7NKR5</accession>
<reference evidence="3" key="1">
    <citation type="submission" date="2020-10" db="EMBL/GenBank/DDBJ databases">
        <title>High-Quality Genome Resource of Clonostachys rosea strain S41 by Oxford Nanopore Long-Read Sequencing.</title>
        <authorList>
            <person name="Wang H."/>
        </authorList>
    </citation>
    <scope>NUCLEOTIDE SEQUENCE</scope>
    <source>
        <strain evidence="3">S41</strain>
    </source>
</reference>
<dbReference type="AlphaFoldDB" id="A0A8H7NKR5"/>